<evidence type="ECO:0000313" key="7">
    <source>
        <dbReference type="EMBL" id="TDD08266.1"/>
    </source>
</evidence>
<dbReference type="SUPFAM" id="SSF47823">
    <property type="entry name" value="lambda integrase-like, N-terminal domain"/>
    <property type="match status" value="1"/>
</dbReference>
<proteinExistence type="inferred from homology"/>
<dbReference type="Gene3D" id="1.10.150.130">
    <property type="match status" value="1"/>
</dbReference>
<dbReference type="InterPro" id="IPR011010">
    <property type="entry name" value="DNA_brk_join_enz"/>
</dbReference>
<dbReference type="Proteomes" id="UP000294543">
    <property type="component" value="Unassembled WGS sequence"/>
</dbReference>
<dbReference type="InterPro" id="IPR010998">
    <property type="entry name" value="Integrase_recombinase_N"/>
</dbReference>
<gene>
    <name evidence="7" type="ORF">E1294_47595</name>
</gene>
<name>A0A4V2YBM6_9ACTN</name>
<evidence type="ECO:0000256" key="1">
    <source>
        <dbReference type="ARBA" id="ARBA00008857"/>
    </source>
</evidence>
<dbReference type="GO" id="GO:0006310">
    <property type="term" value="P:DNA recombination"/>
    <property type="evidence" value="ECO:0007669"/>
    <property type="project" value="UniProtKB-KW"/>
</dbReference>
<dbReference type="PROSITE" id="PS51900">
    <property type="entry name" value="CB"/>
    <property type="match status" value="1"/>
</dbReference>
<dbReference type="InterPro" id="IPR050090">
    <property type="entry name" value="Tyrosine_recombinase_XerCD"/>
</dbReference>
<evidence type="ECO:0000313" key="8">
    <source>
        <dbReference type="Proteomes" id="UP000294543"/>
    </source>
</evidence>
<keyword evidence="3" id="KW-0233">DNA recombination</keyword>
<dbReference type="GO" id="GO:0015074">
    <property type="term" value="P:DNA integration"/>
    <property type="evidence" value="ECO:0007669"/>
    <property type="project" value="InterPro"/>
</dbReference>
<evidence type="ECO:0000259" key="5">
    <source>
        <dbReference type="PROSITE" id="PS51898"/>
    </source>
</evidence>
<evidence type="ECO:0000256" key="3">
    <source>
        <dbReference type="ARBA" id="ARBA00023172"/>
    </source>
</evidence>
<evidence type="ECO:0000256" key="2">
    <source>
        <dbReference type="ARBA" id="ARBA00023125"/>
    </source>
</evidence>
<dbReference type="OrthoDB" id="3216862at2"/>
<keyword evidence="8" id="KW-1185">Reference proteome</keyword>
<dbReference type="PROSITE" id="PS51898">
    <property type="entry name" value="TYR_RECOMBINASE"/>
    <property type="match status" value="1"/>
</dbReference>
<sequence>MGRRQEVPAAFIAMHDDYTAALERAPLDDDTRRAYASRVRSFLAWLDSADVGNADPLTDAHGRDFAVRDYKTHLKTVAKRTANTVNAHLAALDHFFTHRGLGPVQVRRDTPPKLAPQALDARQQKRFLRAVEMRRLARDRAIGRLLFYSGLRVAELVALDVDDVPLTARKGKVVVRNGKGETSREVPLLDATVREAVKEWKAERSEWPGAGGPALFLNRYRGGRLSARAVDQLLDELATEADLVDDNGAPAASAHTLRHTFGTNLLRQGVDIVVVAELMGHARLDTTRRYTLPTHGDLEAAVAKLPTDQ</sequence>
<dbReference type="Pfam" id="PF00589">
    <property type="entry name" value="Phage_integrase"/>
    <property type="match status" value="1"/>
</dbReference>
<evidence type="ECO:0000256" key="4">
    <source>
        <dbReference type="PROSITE-ProRule" id="PRU01248"/>
    </source>
</evidence>
<dbReference type="PANTHER" id="PTHR30349">
    <property type="entry name" value="PHAGE INTEGRASE-RELATED"/>
    <property type="match status" value="1"/>
</dbReference>
<accession>A0A4V2YBM6</accession>
<evidence type="ECO:0000259" key="6">
    <source>
        <dbReference type="PROSITE" id="PS51900"/>
    </source>
</evidence>
<comment type="similarity">
    <text evidence="1">Belongs to the 'phage' integrase family.</text>
</comment>
<dbReference type="InterPro" id="IPR013762">
    <property type="entry name" value="Integrase-like_cat_sf"/>
</dbReference>
<dbReference type="GO" id="GO:0003677">
    <property type="term" value="F:DNA binding"/>
    <property type="evidence" value="ECO:0007669"/>
    <property type="project" value="UniProtKB-UniRule"/>
</dbReference>
<protein>
    <submittedName>
        <fullName evidence="7">Integrase</fullName>
    </submittedName>
</protein>
<dbReference type="InterPro" id="IPR044068">
    <property type="entry name" value="CB"/>
</dbReference>
<dbReference type="EMBL" id="SMKP01000253">
    <property type="protein sequence ID" value="TDD08266.1"/>
    <property type="molecule type" value="Genomic_DNA"/>
</dbReference>
<dbReference type="SUPFAM" id="SSF56349">
    <property type="entry name" value="DNA breaking-rejoining enzymes"/>
    <property type="match status" value="1"/>
</dbReference>
<dbReference type="PANTHER" id="PTHR30349:SF41">
    <property type="entry name" value="INTEGRASE_RECOMBINASE PROTEIN MJ0367-RELATED"/>
    <property type="match status" value="1"/>
</dbReference>
<comment type="caution">
    <text evidence="7">The sequence shown here is derived from an EMBL/GenBank/DDBJ whole genome shotgun (WGS) entry which is preliminary data.</text>
</comment>
<feature type="domain" description="Core-binding (CB)" evidence="6">
    <location>
        <begin position="9"/>
        <end position="100"/>
    </location>
</feature>
<keyword evidence="2 4" id="KW-0238">DNA-binding</keyword>
<reference evidence="7 8" key="1">
    <citation type="submission" date="2019-03" db="EMBL/GenBank/DDBJ databases">
        <title>Draft genome sequences of novel Actinobacteria.</title>
        <authorList>
            <person name="Sahin N."/>
            <person name="Ay H."/>
            <person name="Saygin H."/>
        </authorList>
    </citation>
    <scope>NUCLEOTIDE SEQUENCE [LARGE SCALE GENOMIC DNA]</scope>
    <source>
        <strain evidence="7 8">KC712</strain>
    </source>
</reference>
<dbReference type="Gene3D" id="1.10.443.10">
    <property type="entry name" value="Intergrase catalytic core"/>
    <property type="match status" value="1"/>
</dbReference>
<dbReference type="AlphaFoldDB" id="A0A4V2YBM6"/>
<dbReference type="InterPro" id="IPR002104">
    <property type="entry name" value="Integrase_catalytic"/>
</dbReference>
<feature type="domain" description="Tyr recombinase" evidence="5">
    <location>
        <begin position="114"/>
        <end position="303"/>
    </location>
</feature>
<organism evidence="7 8">
    <name type="scientific">Nonomuraea diastatica</name>
    <dbReference type="NCBI Taxonomy" id="1848329"/>
    <lineage>
        <taxon>Bacteria</taxon>
        <taxon>Bacillati</taxon>
        <taxon>Actinomycetota</taxon>
        <taxon>Actinomycetes</taxon>
        <taxon>Streptosporangiales</taxon>
        <taxon>Streptosporangiaceae</taxon>
        <taxon>Nonomuraea</taxon>
    </lineage>
</organism>